<evidence type="ECO:0000313" key="4">
    <source>
        <dbReference type="Proteomes" id="UP000309117"/>
    </source>
</evidence>
<dbReference type="InterPro" id="IPR024968">
    <property type="entry name" value="SlpA_C_lactobacillus"/>
</dbReference>
<dbReference type="GO" id="GO:0030115">
    <property type="term" value="C:S-layer"/>
    <property type="evidence" value="ECO:0007669"/>
    <property type="project" value="InterPro"/>
</dbReference>
<dbReference type="InterPro" id="IPR004903">
    <property type="entry name" value="S-layer_prot"/>
</dbReference>
<feature type="domain" description="S-layer protein C-terminal" evidence="2">
    <location>
        <begin position="380"/>
        <end position="436"/>
    </location>
</feature>
<dbReference type="Pfam" id="PF03217">
    <property type="entry name" value="SlpA"/>
    <property type="match status" value="3"/>
</dbReference>
<dbReference type="PRINTS" id="PR01729">
    <property type="entry name" value="SURFACELAYER"/>
</dbReference>
<dbReference type="Proteomes" id="UP000309117">
    <property type="component" value="Unassembled WGS sequence"/>
</dbReference>
<keyword evidence="1" id="KW-0732">Signal</keyword>
<dbReference type="AlphaFoldDB" id="A0A4S2BRW5"/>
<feature type="domain" description="S-layer protein C-terminal" evidence="2">
    <location>
        <begin position="501"/>
        <end position="565"/>
    </location>
</feature>
<evidence type="ECO:0000256" key="1">
    <source>
        <dbReference type="SAM" id="SignalP"/>
    </source>
</evidence>
<accession>A0A4S2BRW5</accession>
<proteinExistence type="predicted"/>
<dbReference type="GO" id="GO:0005199">
    <property type="term" value="F:structural constituent of cell wall"/>
    <property type="evidence" value="ECO:0007669"/>
    <property type="project" value="InterPro"/>
</dbReference>
<dbReference type="Gene3D" id="2.60.40.10">
    <property type="entry name" value="Immunoglobulins"/>
    <property type="match status" value="1"/>
</dbReference>
<sequence>MKKNLRIVSAAAAALLAVAPIAASSVTANAAVTVNNAPATQNPTEAANAVTVNVDLTATAGKTTAQDAINSVKLSATGASLVGFKTANVSLLANGKKITDLSTKLNATDSYQVEVSGLGFNGLVNGTNYSIAGGTVNITANANKHYIASQLASKVTFTSDAFQLTDASLTGTPYVKEGNNVVSTGAVSLKENTVSAIVNAIESKYAPAIDGTAKASWSNLTADVESSLNTAGIKLNNGKFTAPANAFTVNVTVKANNGKTTSFPVLVNAYQEAANYSENPVITYNGTKYDHSQAITLKPNESFNNVAVNGTVNTKAIEDAFKAVVSSTDSNNLSVSVDTSKVNTAVAGNYPVTVTAKNPNGKSVVLTFNLTVGAKDASYKTVAQEGNIYTINGNTATKTNDTVKAGANVATFGTVTVDGVSYTRINSKTSNQFVETSVFTAETGVEKTIMHNAYYYGKDGKRVGTDKITRYNKISVVDKLVSIDGKSYYKVANKNLYINADNIDGTSRTLKHNAYIYKTSTKRANKQVLKKGTKVTTYGASYKFKNGKQYYKIGNNTDKTYVKVANFE</sequence>
<dbReference type="RefSeq" id="WP_135960245.1">
    <property type="nucleotide sequence ID" value="NZ_CAQPHE010000002.1"/>
</dbReference>
<evidence type="ECO:0000259" key="2">
    <source>
        <dbReference type="Pfam" id="PF03217"/>
    </source>
</evidence>
<evidence type="ECO:0000313" key="3">
    <source>
        <dbReference type="EMBL" id="TGY17232.1"/>
    </source>
</evidence>
<dbReference type="EMBL" id="SRYV01000002">
    <property type="protein sequence ID" value="TGY17232.1"/>
    <property type="molecule type" value="Genomic_DNA"/>
</dbReference>
<protein>
    <submittedName>
        <fullName evidence="3">Cell surface protein</fullName>
    </submittedName>
</protein>
<organism evidence="3 4">
    <name type="scientific">Lactobacillus intestinalis</name>
    <dbReference type="NCBI Taxonomy" id="151781"/>
    <lineage>
        <taxon>Bacteria</taxon>
        <taxon>Bacillati</taxon>
        <taxon>Bacillota</taxon>
        <taxon>Bacilli</taxon>
        <taxon>Lactobacillales</taxon>
        <taxon>Lactobacillaceae</taxon>
        <taxon>Lactobacillus</taxon>
    </lineage>
</organism>
<comment type="caution">
    <text evidence="3">The sequence shown here is derived from an EMBL/GenBank/DDBJ whole genome shotgun (WGS) entry which is preliminary data.</text>
</comment>
<feature type="domain" description="S-layer protein C-terminal" evidence="2">
    <location>
        <begin position="443"/>
        <end position="500"/>
    </location>
</feature>
<reference evidence="3 4" key="1">
    <citation type="submission" date="2019-04" db="EMBL/GenBank/DDBJ databases">
        <title>Microbes associate with the intestines of laboratory mice.</title>
        <authorList>
            <person name="Navarre W."/>
            <person name="Wong E."/>
            <person name="Huang K."/>
            <person name="Tropini C."/>
            <person name="Ng K."/>
            <person name="Yu B."/>
        </authorList>
    </citation>
    <scope>NUCLEOTIDE SEQUENCE [LARGE SCALE GENOMIC DNA]</scope>
    <source>
        <strain evidence="3 4">NM61_E11</strain>
    </source>
</reference>
<dbReference type="InterPro" id="IPR013783">
    <property type="entry name" value="Ig-like_fold"/>
</dbReference>
<feature type="chain" id="PRO_5020950482" evidence="1">
    <location>
        <begin position="31"/>
        <end position="568"/>
    </location>
</feature>
<dbReference type="GO" id="GO:0009274">
    <property type="term" value="C:peptidoglycan-based cell wall"/>
    <property type="evidence" value="ECO:0007669"/>
    <property type="project" value="InterPro"/>
</dbReference>
<gene>
    <name evidence="3" type="ORF">E5351_01895</name>
</gene>
<feature type="signal peptide" evidence="1">
    <location>
        <begin position="1"/>
        <end position="30"/>
    </location>
</feature>
<name>A0A4S2BRW5_9LACO</name>